<comment type="caution">
    <text evidence="2">The sequence shown here is derived from an EMBL/GenBank/DDBJ whole genome shotgun (WGS) entry which is preliminary data.</text>
</comment>
<accession>A0A8X7CGB2</accession>
<feature type="region of interest" description="Disordered" evidence="1">
    <location>
        <begin position="1"/>
        <end position="36"/>
    </location>
</feature>
<feature type="compositionally biased region" description="Basic residues" evidence="1">
    <location>
        <begin position="1"/>
        <end position="10"/>
    </location>
</feature>
<dbReference type="AlphaFoldDB" id="A0A8X7CGB2"/>
<gene>
    <name evidence="2" type="ORF">TNIN_244701</name>
</gene>
<evidence type="ECO:0000313" key="2">
    <source>
        <dbReference type="EMBL" id="GFY64955.1"/>
    </source>
</evidence>
<proteinExistence type="predicted"/>
<dbReference type="EMBL" id="BMAV01015476">
    <property type="protein sequence ID" value="GFY64955.1"/>
    <property type="molecule type" value="Genomic_DNA"/>
</dbReference>
<feature type="compositionally biased region" description="Basic and acidic residues" evidence="1">
    <location>
        <begin position="63"/>
        <end position="72"/>
    </location>
</feature>
<keyword evidence="3" id="KW-1185">Reference proteome</keyword>
<protein>
    <submittedName>
        <fullName evidence="2">Uncharacterized protein</fullName>
    </submittedName>
</protein>
<evidence type="ECO:0000313" key="3">
    <source>
        <dbReference type="Proteomes" id="UP000886998"/>
    </source>
</evidence>
<dbReference type="Proteomes" id="UP000886998">
    <property type="component" value="Unassembled WGS sequence"/>
</dbReference>
<reference evidence="2" key="1">
    <citation type="submission" date="2020-08" db="EMBL/GenBank/DDBJ databases">
        <title>Multicomponent nature underlies the extraordinary mechanical properties of spider dragline silk.</title>
        <authorList>
            <person name="Kono N."/>
            <person name="Nakamura H."/>
            <person name="Mori M."/>
            <person name="Yoshida Y."/>
            <person name="Ohtoshi R."/>
            <person name="Malay A.D."/>
            <person name="Moran D.A.P."/>
            <person name="Tomita M."/>
            <person name="Numata K."/>
            <person name="Arakawa K."/>
        </authorList>
    </citation>
    <scope>NUCLEOTIDE SEQUENCE</scope>
</reference>
<feature type="compositionally biased region" description="Basic and acidic residues" evidence="1">
    <location>
        <begin position="11"/>
        <end position="35"/>
    </location>
</feature>
<sequence length="98" mass="11144">MKRKKKSKLAHPRERGVGREENRAQEKLGEREQNNRKCSTASCILVIRSPRPEDIYILVDDAPGPRDQRRTNGNEPRAPLTRAACAPARWKQEISALA</sequence>
<organism evidence="2 3">
    <name type="scientific">Trichonephila inaurata madagascariensis</name>
    <dbReference type="NCBI Taxonomy" id="2747483"/>
    <lineage>
        <taxon>Eukaryota</taxon>
        <taxon>Metazoa</taxon>
        <taxon>Ecdysozoa</taxon>
        <taxon>Arthropoda</taxon>
        <taxon>Chelicerata</taxon>
        <taxon>Arachnida</taxon>
        <taxon>Araneae</taxon>
        <taxon>Araneomorphae</taxon>
        <taxon>Entelegynae</taxon>
        <taxon>Araneoidea</taxon>
        <taxon>Nephilidae</taxon>
        <taxon>Trichonephila</taxon>
        <taxon>Trichonephila inaurata</taxon>
    </lineage>
</organism>
<evidence type="ECO:0000256" key="1">
    <source>
        <dbReference type="SAM" id="MobiDB-lite"/>
    </source>
</evidence>
<name>A0A8X7CGB2_9ARAC</name>
<feature type="region of interest" description="Disordered" evidence="1">
    <location>
        <begin position="59"/>
        <end position="84"/>
    </location>
</feature>